<evidence type="ECO:0008006" key="3">
    <source>
        <dbReference type="Google" id="ProtNLM"/>
    </source>
</evidence>
<dbReference type="InterPro" id="IPR029058">
    <property type="entry name" value="AB_hydrolase_fold"/>
</dbReference>
<dbReference type="InterPro" id="IPR013783">
    <property type="entry name" value="Ig-like_fold"/>
</dbReference>
<proteinExistence type="predicted"/>
<dbReference type="EMBL" id="JBHYPX010000045">
    <property type="protein sequence ID" value="MFE1354548.1"/>
    <property type="molecule type" value="Genomic_DNA"/>
</dbReference>
<reference evidence="1 2" key="1">
    <citation type="submission" date="2024-09" db="EMBL/GenBank/DDBJ databases">
        <title>The Natural Products Discovery Center: Release of the First 8490 Sequenced Strains for Exploring Actinobacteria Biosynthetic Diversity.</title>
        <authorList>
            <person name="Kalkreuter E."/>
            <person name="Kautsar S.A."/>
            <person name="Yang D."/>
            <person name="Bader C.D."/>
            <person name="Teijaro C.N."/>
            <person name="Fluegel L."/>
            <person name="Davis C.M."/>
            <person name="Simpson J.R."/>
            <person name="Lauterbach L."/>
            <person name="Steele A.D."/>
            <person name="Gui C."/>
            <person name="Meng S."/>
            <person name="Li G."/>
            <person name="Viehrig K."/>
            <person name="Ye F."/>
            <person name="Su P."/>
            <person name="Kiefer A.F."/>
            <person name="Nichols A."/>
            <person name="Cepeda A.J."/>
            <person name="Yan W."/>
            <person name="Fan B."/>
            <person name="Jiang Y."/>
            <person name="Adhikari A."/>
            <person name="Zheng C.-J."/>
            <person name="Schuster L."/>
            <person name="Cowan T.M."/>
            <person name="Smanski M.J."/>
            <person name="Chevrette M.G."/>
            <person name="De Carvalho L.P.S."/>
            <person name="Shen B."/>
        </authorList>
    </citation>
    <scope>NUCLEOTIDE SEQUENCE [LARGE SCALE GENOMIC DNA]</scope>
    <source>
        <strain evidence="1 2">NPDC058753</strain>
    </source>
</reference>
<evidence type="ECO:0000313" key="1">
    <source>
        <dbReference type="EMBL" id="MFE1354548.1"/>
    </source>
</evidence>
<dbReference type="InterPro" id="IPR014756">
    <property type="entry name" value="Ig_E-set"/>
</dbReference>
<dbReference type="SUPFAM" id="SSF81296">
    <property type="entry name" value="E set domains"/>
    <property type="match status" value="1"/>
</dbReference>
<name>A0ABW6GP74_9ACTN</name>
<organism evidence="1 2">
    <name type="scientific">Kitasatospora phosalacinea</name>
    <dbReference type="NCBI Taxonomy" id="2065"/>
    <lineage>
        <taxon>Bacteria</taxon>
        <taxon>Bacillati</taxon>
        <taxon>Actinomycetota</taxon>
        <taxon>Actinomycetes</taxon>
        <taxon>Kitasatosporales</taxon>
        <taxon>Streptomycetaceae</taxon>
        <taxon>Kitasatospora</taxon>
    </lineage>
</organism>
<accession>A0ABW6GP74</accession>
<keyword evidence="2" id="KW-1185">Reference proteome</keyword>
<comment type="caution">
    <text evidence="1">The sequence shown here is derived from an EMBL/GenBank/DDBJ whole genome shotgun (WGS) entry which is preliminary data.</text>
</comment>
<dbReference type="Gene3D" id="2.60.40.10">
    <property type="entry name" value="Immunoglobulins"/>
    <property type="match status" value="2"/>
</dbReference>
<sequence length="499" mass="54013">MADQAKHTRRIFTGVDTTGAVPIEYRFSHARNGNRHLVVVFANFTAPDEYGWGNGVLDKVRGNILWIRDFFEGANTYYLCKRMDFSLERSVAALIDRVMRSLHLTPQDVTVFGSSKGGSAALFYGLKYGYANIIASVPQFHIGSYVLDGIPSAARLMMGEVTERNVAVLDAVLPDLVRASPHRGANIYLITSPQDEQYRRQVQPFVQLFQGYSNFNFIYNDSVLITGHGKVTLRNLPTIMGILNLLVDGVVPQIGLITNGGEVAEPDLAAIEQFLKDTSQVKGDSFPRPVITSPPTEAVLPPDGVVVTGFAPGGVRVSIWENGKYLASAPVAADGSWSWRANRTFTAGRHLLRLFAADASNLQSERSDVVFTIDEQAARTQPAAATAAPVTGAAPQLPEPVVTEPADNSYVPGPVVRLTGHAFGADRVELAIGEHALGTVPVEDGLWSWQPAWEWRGGGHTVEVRAADADGRVSPPGRVTFVVAGALARNPVLQQRYGA</sequence>
<gene>
    <name evidence="1" type="ORF">ACFW6T_21405</name>
</gene>
<dbReference type="SUPFAM" id="SSF53474">
    <property type="entry name" value="alpha/beta-Hydrolases"/>
    <property type="match status" value="1"/>
</dbReference>
<dbReference type="RefSeq" id="WP_380318391.1">
    <property type="nucleotide sequence ID" value="NZ_JBHYPW010000006.1"/>
</dbReference>
<evidence type="ECO:0000313" key="2">
    <source>
        <dbReference type="Proteomes" id="UP001599542"/>
    </source>
</evidence>
<protein>
    <recommendedName>
        <fullName evidence="3">Bacterial Ig-like domain-containing protein</fullName>
    </recommendedName>
</protein>
<dbReference type="Proteomes" id="UP001599542">
    <property type="component" value="Unassembled WGS sequence"/>
</dbReference>